<keyword evidence="2" id="KW-0812">Transmembrane</keyword>
<evidence type="ECO:0000256" key="2">
    <source>
        <dbReference type="SAM" id="Phobius"/>
    </source>
</evidence>
<feature type="transmembrane region" description="Helical" evidence="2">
    <location>
        <begin position="15"/>
        <end position="34"/>
    </location>
</feature>
<dbReference type="EMBL" id="BAAANO010000026">
    <property type="protein sequence ID" value="GAA2012649.1"/>
    <property type="molecule type" value="Genomic_DNA"/>
</dbReference>
<gene>
    <name evidence="4" type="ORF">GCM10009755_25250</name>
</gene>
<dbReference type="Proteomes" id="UP001500755">
    <property type="component" value="Unassembled WGS sequence"/>
</dbReference>
<dbReference type="Pfam" id="PF13462">
    <property type="entry name" value="Thioredoxin_4"/>
    <property type="match status" value="1"/>
</dbReference>
<dbReference type="SUPFAM" id="SSF52833">
    <property type="entry name" value="Thioredoxin-like"/>
    <property type="match status" value="1"/>
</dbReference>
<keyword evidence="2" id="KW-0472">Membrane</keyword>
<dbReference type="PANTHER" id="PTHR13887:SF55">
    <property type="entry name" value="SLR0313 PROTEIN"/>
    <property type="match status" value="1"/>
</dbReference>
<dbReference type="InterPro" id="IPR012336">
    <property type="entry name" value="Thioredoxin-like_fold"/>
</dbReference>
<accession>A0ABN2TL48</accession>
<proteinExistence type="inferred from homology"/>
<organism evidence="4 5">
    <name type="scientific">Brevibacterium samyangense</name>
    <dbReference type="NCBI Taxonomy" id="366888"/>
    <lineage>
        <taxon>Bacteria</taxon>
        <taxon>Bacillati</taxon>
        <taxon>Actinomycetota</taxon>
        <taxon>Actinomycetes</taxon>
        <taxon>Micrococcales</taxon>
        <taxon>Brevibacteriaceae</taxon>
        <taxon>Brevibacterium</taxon>
    </lineage>
</organism>
<keyword evidence="5" id="KW-1185">Reference proteome</keyword>
<evidence type="ECO:0000256" key="1">
    <source>
        <dbReference type="ARBA" id="ARBA00005791"/>
    </source>
</evidence>
<reference evidence="4 5" key="1">
    <citation type="journal article" date="2019" name="Int. J. Syst. Evol. Microbiol.">
        <title>The Global Catalogue of Microorganisms (GCM) 10K type strain sequencing project: providing services to taxonomists for standard genome sequencing and annotation.</title>
        <authorList>
            <consortium name="The Broad Institute Genomics Platform"/>
            <consortium name="The Broad Institute Genome Sequencing Center for Infectious Disease"/>
            <person name="Wu L."/>
            <person name="Ma J."/>
        </authorList>
    </citation>
    <scope>NUCLEOTIDE SEQUENCE [LARGE SCALE GENOMIC DNA]</scope>
    <source>
        <strain evidence="4 5">JCM 14546</strain>
    </source>
</reference>
<protein>
    <recommendedName>
        <fullName evidence="3">Thioredoxin domain-containing protein</fullName>
    </recommendedName>
</protein>
<evidence type="ECO:0000313" key="4">
    <source>
        <dbReference type="EMBL" id="GAA2012649.1"/>
    </source>
</evidence>
<feature type="domain" description="Thioredoxin" evidence="3">
    <location>
        <begin position="32"/>
        <end position="229"/>
    </location>
</feature>
<dbReference type="InterPro" id="IPR036249">
    <property type="entry name" value="Thioredoxin-like_sf"/>
</dbReference>
<evidence type="ECO:0000313" key="5">
    <source>
        <dbReference type="Proteomes" id="UP001500755"/>
    </source>
</evidence>
<name>A0ABN2TL48_9MICO</name>
<sequence length="230" mass="24870">MNPANRSVLVKSKSLVWILMAAAVIAAIVVVVIVRGNAPDTTTESATSAETAETGQLVRENSRVLSQAPNEKAVLVEFLDFECESCRAAYPLVEELRTEYADSVTFVHRYFPLPGHRNAMNAALAVEAAAQQGAYEPMYQQMFETQPEWGESADDKSPVFRSFAEDLGLDMAAYDQAVADPATQDRVELDLADGIALNVSGTPTFFLDGQLLTLDSLEEFEAAVADAAAD</sequence>
<dbReference type="Gene3D" id="3.40.30.10">
    <property type="entry name" value="Glutaredoxin"/>
    <property type="match status" value="1"/>
</dbReference>
<dbReference type="PROSITE" id="PS51352">
    <property type="entry name" value="THIOREDOXIN_2"/>
    <property type="match status" value="1"/>
</dbReference>
<evidence type="ECO:0000259" key="3">
    <source>
        <dbReference type="PROSITE" id="PS51352"/>
    </source>
</evidence>
<dbReference type="InterPro" id="IPR013766">
    <property type="entry name" value="Thioredoxin_domain"/>
</dbReference>
<dbReference type="PANTHER" id="PTHR13887">
    <property type="entry name" value="GLUTATHIONE S-TRANSFERASE KAPPA"/>
    <property type="match status" value="1"/>
</dbReference>
<comment type="similarity">
    <text evidence="1">Belongs to the thioredoxin family. DsbA subfamily.</text>
</comment>
<comment type="caution">
    <text evidence="4">The sequence shown here is derived from an EMBL/GenBank/DDBJ whole genome shotgun (WGS) entry which is preliminary data.</text>
</comment>
<dbReference type="RefSeq" id="WP_019157865.1">
    <property type="nucleotide sequence ID" value="NZ_BAAANO010000026.1"/>
</dbReference>
<keyword evidence="2" id="KW-1133">Transmembrane helix</keyword>